<organism evidence="1 2">
    <name type="scientific">Bagarius yarrelli</name>
    <name type="common">Goonch</name>
    <name type="synonym">Bagrus yarrelli</name>
    <dbReference type="NCBI Taxonomy" id="175774"/>
    <lineage>
        <taxon>Eukaryota</taxon>
        <taxon>Metazoa</taxon>
        <taxon>Chordata</taxon>
        <taxon>Craniata</taxon>
        <taxon>Vertebrata</taxon>
        <taxon>Euteleostomi</taxon>
        <taxon>Actinopterygii</taxon>
        <taxon>Neopterygii</taxon>
        <taxon>Teleostei</taxon>
        <taxon>Ostariophysi</taxon>
        <taxon>Siluriformes</taxon>
        <taxon>Sisoridae</taxon>
        <taxon>Sisorinae</taxon>
        <taxon>Bagarius</taxon>
    </lineage>
</organism>
<dbReference type="Proteomes" id="UP000319801">
    <property type="component" value="Unassembled WGS sequence"/>
</dbReference>
<protein>
    <submittedName>
        <fullName evidence="1">Uncharacterized protein</fullName>
    </submittedName>
</protein>
<gene>
    <name evidence="1" type="ORF">Baya_3225</name>
</gene>
<keyword evidence="2" id="KW-1185">Reference proteome</keyword>
<dbReference type="EMBL" id="VCAZ01000015">
    <property type="protein sequence ID" value="TSK53665.1"/>
    <property type="molecule type" value="Genomic_DNA"/>
</dbReference>
<accession>A0A556TS05</accession>
<name>A0A556TS05_BAGYA</name>
<evidence type="ECO:0000313" key="2">
    <source>
        <dbReference type="Proteomes" id="UP000319801"/>
    </source>
</evidence>
<comment type="caution">
    <text evidence="1">The sequence shown here is derived from an EMBL/GenBank/DDBJ whole genome shotgun (WGS) entry which is preliminary data.</text>
</comment>
<proteinExistence type="predicted"/>
<dbReference type="AlphaFoldDB" id="A0A556TS05"/>
<evidence type="ECO:0000313" key="1">
    <source>
        <dbReference type="EMBL" id="TSK53665.1"/>
    </source>
</evidence>
<reference evidence="1 2" key="1">
    <citation type="journal article" date="2019" name="Genome Biol. Evol.">
        <title>Whole-Genome Sequencing of the Giant Devil Catfish, Bagarius yarrelli.</title>
        <authorList>
            <person name="Jiang W."/>
            <person name="Lv Y."/>
            <person name="Cheng L."/>
            <person name="Yang K."/>
            <person name="Chao B."/>
            <person name="Wang X."/>
            <person name="Li Y."/>
            <person name="Pan X."/>
            <person name="You X."/>
            <person name="Zhang Y."/>
            <person name="Yang J."/>
            <person name="Li J."/>
            <person name="Zhang X."/>
            <person name="Liu S."/>
            <person name="Sun C."/>
            <person name="Yang J."/>
            <person name="Shi Q."/>
        </authorList>
    </citation>
    <scope>NUCLEOTIDE SEQUENCE [LARGE SCALE GENOMIC DNA]</scope>
    <source>
        <strain evidence="1">JWS20170419001</strain>
        <tissue evidence="1">Muscle</tissue>
    </source>
</reference>
<sequence length="82" mass="9167">MYGFNWLSAMQQLVSDFILAHILVDFGKVPITEAAPNPDELESCGGDDVVPLKTQLYSPGRQETCFGSEKRLHRILNGCELR</sequence>